<dbReference type="Pfam" id="PF01494">
    <property type="entry name" value="FAD_binding_3"/>
    <property type="match status" value="1"/>
</dbReference>
<keyword evidence="6" id="KW-0560">Oxidoreductase</keyword>
<evidence type="ECO:0000313" key="9">
    <source>
        <dbReference type="EMBL" id="MFC5520433.1"/>
    </source>
</evidence>
<dbReference type="InterPro" id="IPR010971">
    <property type="entry name" value="UbiH/COQ6"/>
</dbReference>
<comment type="similarity">
    <text evidence="3">Belongs to the UbiH/COQ6 family.</text>
</comment>
<sequence length="370" mass="39786">MSKPFDVCIRGDGVVGRTLALLLARERLRVALVARPHPTAATADVRAYALNSASRGLLETLRAWPDASFATPVREMQVWGDDGGRLDFSAQSVAQQALAWIVDVPALEQQLIQAVRYQPQIETVAAPVQAALNVICEGQKSSSRHEFGPKGSLNWTVKPYPQKAIAARLDADQPHHGVARQWFAGGDILALLPLSGPAGNSLALVWSVSTERAGALEKLPPEEFCAALQAVCGQEVGHLQLSSERVGWPLALSKAEHWVGPGWALAGDAAHTVHPLAGQGLNLGLADAACLAGVMAQREYWRDLGDEKLLRRYERARKADVAAMGAVTDGLHGLFAQPDGRWQALRNWGMKGFAHSALLKNWVARQAAGL</sequence>
<dbReference type="Gene3D" id="3.50.50.60">
    <property type="entry name" value="FAD/NAD(P)-binding domain"/>
    <property type="match status" value="2"/>
</dbReference>
<protein>
    <submittedName>
        <fullName evidence="9">FAD-dependent monooxygenase</fullName>
    </submittedName>
</protein>
<evidence type="ECO:0000256" key="6">
    <source>
        <dbReference type="ARBA" id="ARBA00023002"/>
    </source>
</evidence>
<dbReference type="InterPro" id="IPR051205">
    <property type="entry name" value="UbiH/COQ6_monooxygenase"/>
</dbReference>
<evidence type="ECO:0000256" key="1">
    <source>
        <dbReference type="ARBA" id="ARBA00001974"/>
    </source>
</evidence>
<keyword evidence="10" id="KW-1185">Reference proteome</keyword>
<reference evidence="10" key="1">
    <citation type="journal article" date="2019" name="Int. J. Syst. Evol. Microbiol.">
        <title>The Global Catalogue of Microorganisms (GCM) 10K type strain sequencing project: providing services to taxonomists for standard genome sequencing and annotation.</title>
        <authorList>
            <consortium name="The Broad Institute Genomics Platform"/>
            <consortium name="The Broad Institute Genome Sequencing Center for Infectious Disease"/>
            <person name="Wu L."/>
            <person name="Ma J."/>
        </authorList>
    </citation>
    <scope>NUCLEOTIDE SEQUENCE [LARGE SCALE GENOMIC DNA]</scope>
    <source>
        <strain evidence="10">CGMCC 4.7277</strain>
    </source>
</reference>
<accession>A0ABW0Q7M3</accession>
<dbReference type="NCBIfam" id="TIGR01988">
    <property type="entry name" value="Ubi-OHases"/>
    <property type="match status" value="1"/>
</dbReference>
<dbReference type="InterPro" id="IPR036188">
    <property type="entry name" value="FAD/NAD-bd_sf"/>
</dbReference>
<keyword evidence="7 9" id="KW-0503">Monooxygenase</keyword>
<organism evidence="9 10">
    <name type="scientific">Polaromonas jejuensis</name>
    <dbReference type="NCBI Taxonomy" id="457502"/>
    <lineage>
        <taxon>Bacteria</taxon>
        <taxon>Pseudomonadati</taxon>
        <taxon>Pseudomonadota</taxon>
        <taxon>Betaproteobacteria</taxon>
        <taxon>Burkholderiales</taxon>
        <taxon>Comamonadaceae</taxon>
        <taxon>Polaromonas</taxon>
    </lineage>
</organism>
<evidence type="ECO:0000256" key="3">
    <source>
        <dbReference type="ARBA" id="ARBA00005349"/>
    </source>
</evidence>
<keyword evidence="4" id="KW-0285">Flavoprotein</keyword>
<dbReference type="RefSeq" id="WP_068831425.1">
    <property type="nucleotide sequence ID" value="NZ_JBHSMX010000011.1"/>
</dbReference>
<dbReference type="PROSITE" id="PS01304">
    <property type="entry name" value="UBIH"/>
    <property type="match status" value="1"/>
</dbReference>
<dbReference type="InterPro" id="IPR018168">
    <property type="entry name" value="Ubi_Hdrlase_CS"/>
</dbReference>
<evidence type="ECO:0000256" key="5">
    <source>
        <dbReference type="ARBA" id="ARBA00022827"/>
    </source>
</evidence>
<name>A0ABW0Q7M3_9BURK</name>
<feature type="domain" description="FAD-binding" evidence="8">
    <location>
        <begin position="126"/>
        <end position="323"/>
    </location>
</feature>
<gene>
    <name evidence="9" type="ORF">ACFPP7_05835</name>
</gene>
<dbReference type="PANTHER" id="PTHR43876:SF7">
    <property type="entry name" value="UBIQUINONE BIOSYNTHESIS MONOOXYGENASE COQ6, MITOCHONDRIAL"/>
    <property type="match status" value="1"/>
</dbReference>
<proteinExistence type="inferred from homology"/>
<dbReference type="GO" id="GO:0004497">
    <property type="term" value="F:monooxygenase activity"/>
    <property type="evidence" value="ECO:0007669"/>
    <property type="project" value="UniProtKB-KW"/>
</dbReference>
<dbReference type="PRINTS" id="PR00420">
    <property type="entry name" value="RNGMNOXGNASE"/>
</dbReference>
<dbReference type="EMBL" id="JBHSMX010000011">
    <property type="protein sequence ID" value="MFC5520433.1"/>
    <property type="molecule type" value="Genomic_DNA"/>
</dbReference>
<dbReference type="SUPFAM" id="SSF51905">
    <property type="entry name" value="FAD/NAD(P)-binding domain"/>
    <property type="match status" value="1"/>
</dbReference>
<dbReference type="Gene3D" id="3.30.9.10">
    <property type="entry name" value="D-Amino Acid Oxidase, subunit A, domain 2"/>
    <property type="match status" value="1"/>
</dbReference>
<evidence type="ECO:0000256" key="2">
    <source>
        <dbReference type="ARBA" id="ARBA00004749"/>
    </source>
</evidence>
<dbReference type="PANTHER" id="PTHR43876">
    <property type="entry name" value="UBIQUINONE BIOSYNTHESIS MONOOXYGENASE COQ6, MITOCHONDRIAL"/>
    <property type="match status" value="1"/>
</dbReference>
<comment type="cofactor">
    <cofactor evidence="1">
        <name>FAD</name>
        <dbReference type="ChEBI" id="CHEBI:57692"/>
    </cofactor>
</comment>
<comment type="pathway">
    <text evidence="2">Cofactor biosynthesis; ubiquinone biosynthesis.</text>
</comment>
<evidence type="ECO:0000256" key="4">
    <source>
        <dbReference type="ARBA" id="ARBA00022630"/>
    </source>
</evidence>
<evidence type="ECO:0000259" key="8">
    <source>
        <dbReference type="Pfam" id="PF01494"/>
    </source>
</evidence>
<dbReference type="InterPro" id="IPR002938">
    <property type="entry name" value="FAD-bd"/>
</dbReference>
<dbReference type="Proteomes" id="UP001596084">
    <property type="component" value="Unassembled WGS sequence"/>
</dbReference>
<comment type="caution">
    <text evidence="9">The sequence shown here is derived from an EMBL/GenBank/DDBJ whole genome shotgun (WGS) entry which is preliminary data.</text>
</comment>
<keyword evidence="5" id="KW-0274">FAD</keyword>
<evidence type="ECO:0000313" key="10">
    <source>
        <dbReference type="Proteomes" id="UP001596084"/>
    </source>
</evidence>
<evidence type="ECO:0000256" key="7">
    <source>
        <dbReference type="ARBA" id="ARBA00023033"/>
    </source>
</evidence>